<dbReference type="AlphaFoldDB" id="A0A368W0H7"/>
<organism evidence="2 3">
    <name type="scientific">Paenibacillus prosopidis</name>
    <dbReference type="NCBI Taxonomy" id="630520"/>
    <lineage>
        <taxon>Bacteria</taxon>
        <taxon>Bacillati</taxon>
        <taxon>Bacillota</taxon>
        <taxon>Bacilli</taxon>
        <taxon>Bacillales</taxon>
        <taxon>Paenibacillaceae</taxon>
        <taxon>Paenibacillus</taxon>
    </lineage>
</organism>
<evidence type="ECO:0000313" key="2">
    <source>
        <dbReference type="EMBL" id="RCW48332.1"/>
    </source>
</evidence>
<feature type="compositionally biased region" description="Polar residues" evidence="1">
    <location>
        <begin position="449"/>
        <end position="461"/>
    </location>
</feature>
<dbReference type="RefSeq" id="WP_181873458.1">
    <property type="nucleotide sequence ID" value="NZ_QPJD01000006.1"/>
</dbReference>
<keyword evidence="3" id="KW-1185">Reference proteome</keyword>
<dbReference type="EMBL" id="QPJD01000006">
    <property type="protein sequence ID" value="RCW48332.1"/>
    <property type="molecule type" value="Genomic_DNA"/>
</dbReference>
<proteinExistence type="predicted"/>
<protein>
    <submittedName>
        <fullName evidence="2">YbbR domain-containing protein</fullName>
    </submittedName>
</protein>
<dbReference type="PANTHER" id="PTHR37804:SF1">
    <property type="entry name" value="CDAA REGULATORY PROTEIN CDAR"/>
    <property type="match status" value="1"/>
</dbReference>
<gene>
    <name evidence="2" type="ORF">DFP97_10631</name>
</gene>
<name>A0A368W0H7_9BACL</name>
<sequence length="461" mass="48804">MDRWLSHPTALKIISIILGLLLWAVVHIDPDTSPEAVTSSFDIKTIEAARIITDGLNEEKFTLSAMEPTVVRIVVQGRISDLLKASSVEDYEVKVDLNDAKPGIQELPLILDLPKGIQLVEMSPRTVTVQLEEILTKPFELQVVAEGKPADGYIAGTPAVVSETNGVEVTLPKDDMSRVGLVSAEVNVDGADETVVNKKAKVIVYDTEGIEMTNAVVTPETVHVEVKVTPPFKTVPLQVRYTGSLPDGLSIVSIKPAIDQVTVYGEQKLLDEVQVYDGAVLDLSKVKQSGSLQVKTQPVEGIKLIEPAEVTLDVVVAPTATRTLKDTKVMINGVTAGLTALIRSPEDGKIDLTISGAESVLSALRPDEINVIADVEGLGPGVHIVPLQVDVPAFVQTVISRGQPLTVSIEILDSAAAEAEQEAAEEVGGTPSEPPPAESSDSGDGINGDNASDGTTTDTGT</sequence>
<reference evidence="2 3" key="1">
    <citation type="submission" date="2018-07" db="EMBL/GenBank/DDBJ databases">
        <title>Genomic Encyclopedia of Type Strains, Phase III (KMG-III): the genomes of soil and plant-associated and newly described type strains.</title>
        <authorList>
            <person name="Whitman W."/>
        </authorList>
    </citation>
    <scope>NUCLEOTIDE SEQUENCE [LARGE SCALE GENOMIC DNA]</scope>
    <source>
        <strain evidence="2 3">CECT 7506</strain>
    </source>
</reference>
<dbReference type="InterPro" id="IPR012505">
    <property type="entry name" value="YbbR"/>
</dbReference>
<feature type="region of interest" description="Disordered" evidence="1">
    <location>
        <begin position="416"/>
        <end position="461"/>
    </location>
</feature>
<dbReference type="PANTHER" id="PTHR37804">
    <property type="entry name" value="CDAA REGULATORY PROTEIN CDAR"/>
    <property type="match status" value="1"/>
</dbReference>
<evidence type="ECO:0000256" key="1">
    <source>
        <dbReference type="SAM" id="MobiDB-lite"/>
    </source>
</evidence>
<accession>A0A368W0H7</accession>
<dbReference type="InterPro" id="IPR053154">
    <property type="entry name" value="c-di-AMP_regulator"/>
</dbReference>
<dbReference type="Gene3D" id="2.170.120.40">
    <property type="entry name" value="YbbR-like domain"/>
    <property type="match status" value="2"/>
</dbReference>
<comment type="caution">
    <text evidence="2">The sequence shown here is derived from an EMBL/GenBank/DDBJ whole genome shotgun (WGS) entry which is preliminary data.</text>
</comment>
<evidence type="ECO:0000313" key="3">
    <source>
        <dbReference type="Proteomes" id="UP000252415"/>
    </source>
</evidence>
<dbReference type="Pfam" id="PF07949">
    <property type="entry name" value="YbbR"/>
    <property type="match status" value="3"/>
</dbReference>
<dbReference type="Gene3D" id="2.170.120.30">
    <property type="match status" value="2"/>
</dbReference>
<dbReference type="Proteomes" id="UP000252415">
    <property type="component" value="Unassembled WGS sequence"/>
</dbReference>